<evidence type="ECO:0000313" key="4">
    <source>
        <dbReference type="Proteomes" id="UP001155241"/>
    </source>
</evidence>
<protein>
    <submittedName>
        <fullName evidence="3">Metallophosphoesterase</fullName>
    </submittedName>
</protein>
<reference evidence="3" key="1">
    <citation type="submission" date="2022-06" db="EMBL/GenBank/DDBJ databases">
        <title>Aeoliella straminimaris, a novel planctomycete from sediments.</title>
        <authorList>
            <person name="Vitorino I.R."/>
            <person name="Lage O.M."/>
        </authorList>
    </citation>
    <scope>NUCLEOTIDE SEQUENCE</scope>
    <source>
        <strain evidence="3">ICT_H6.2</strain>
    </source>
</reference>
<gene>
    <name evidence="3" type="ORF">NG895_28110</name>
</gene>
<dbReference type="RefSeq" id="WP_252855894.1">
    <property type="nucleotide sequence ID" value="NZ_JAMXLR010000092.1"/>
</dbReference>
<dbReference type="SUPFAM" id="SSF49344">
    <property type="entry name" value="CBD9-like"/>
    <property type="match status" value="1"/>
</dbReference>
<dbReference type="SUPFAM" id="SSF56300">
    <property type="entry name" value="Metallo-dependent phosphatases"/>
    <property type="match status" value="1"/>
</dbReference>
<accession>A0A9X2JJN0</accession>
<comment type="caution">
    <text evidence="3">The sequence shown here is derived from an EMBL/GenBank/DDBJ whole genome shotgun (WGS) entry which is preliminary data.</text>
</comment>
<evidence type="ECO:0000256" key="1">
    <source>
        <dbReference type="SAM" id="SignalP"/>
    </source>
</evidence>
<dbReference type="Proteomes" id="UP001155241">
    <property type="component" value="Unassembled WGS sequence"/>
</dbReference>
<keyword evidence="1" id="KW-0732">Signal</keyword>
<dbReference type="Pfam" id="PF00149">
    <property type="entry name" value="Metallophos"/>
    <property type="match status" value="1"/>
</dbReference>
<dbReference type="InterPro" id="IPR004843">
    <property type="entry name" value="Calcineurin-like_PHP"/>
</dbReference>
<dbReference type="Gene3D" id="3.60.21.10">
    <property type="match status" value="1"/>
</dbReference>
<evidence type="ECO:0000313" key="3">
    <source>
        <dbReference type="EMBL" id="MCO6047787.1"/>
    </source>
</evidence>
<dbReference type="Gene3D" id="2.60.40.1190">
    <property type="match status" value="1"/>
</dbReference>
<feature type="domain" description="Calcineurin-like phosphoesterase" evidence="2">
    <location>
        <begin position="88"/>
        <end position="253"/>
    </location>
</feature>
<dbReference type="EMBL" id="JAMXLR010000092">
    <property type="protein sequence ID" value="MCO6047787.1"/>
    <property type="molecule type" value="Genomic_DNA"/>
</dbReference>
<feature type="signal peptide" evidence="1">
    <location>
        <begin position="1"/>
        <end position="21"/>
    </location>
</feature>
<name>A0A9X2JJN0_9BACT</name>
<dbReference type="PANTHER" id="PTHR43143:SF1">
    <property type="entry name" value="SERINE_THREONINE-PROTEIN PHOSPHATASE CPPED1"/>
    <property type="match status" value="1"/>
</dbReference>
<dbReference type="AlphaFoldDB" id="A0A9X2JJN0"/>
<feature type="chain" id="PRO_5040738876" evidence="1">
    <location>
        <begin position="22"/>
        <end position="642"/>
    </location>
</feature>
<organism evidence="3 4">
    <name type="scientific">Aeoliella straminimaris</name>
    <dbReference type="NCBI Taxonomy" id="2954799"/>
    <lineage>
        <taxon>Bacteria</taxon>
        <taxon>Pseudomonadati</taxon>
        <taxon>Planctomycetota</taxon>
        <taxon>Planctomycetia</taxon>
        <taxon>Pirellulales</taxon>
        <taxon>Lacipirellulaceae</taxon>
        <taxon>Aeoliella</taxon>
    </lineage>
</organism>
<evidence type="ECO:0000259" key="2">
    <source>
        <dbReference type="Pfam" id="PF00149"/>
    </source>
</evidence>
<dbReference type="InterPro" id="IPR029052">
    <property type="entry name" value="Metallo-depent_PP-like"/>
</dbReference>
<dbReference type="GO" id="GO:0016787">
    <property type="term" value="F:hydrolase activity"/>
    <property type="evidence" value="ECO:0007669"/>
    <property type="project" value="InterPro"/>
</dbReference>
<keyword evidence="4" id="KW-1185">Reference proteome</keyword>
<dbReference type="InterPro" id="IPR051918">
    <property type="entry name" value="STPP_CPPED1"/>
</dbReference>
<sequence>MRTCVALLASCVCLLHSTTLAHPGHDHADEAAASTTNAGVQLPPAVVLPEIEGPKPWSDKPVLNDPERFQIAILTDRTGGHRPGVWMDAVRKLNLLRPEFVVSVGDLIEGYSEDRDKVQAQWEEFLGFIDKMEMRFFFVAGNHDVTNPMMHAIWREHFGREWYSFDYKDVHFVCMLSEDPVEHLGDEQLTWLEQDLAEHADARWTLVFLHKPLWVYAERDLAAGNADSTNWKRVESLLVDRPHTVFAGHVHHYVQYQRNDQEYYSLATTGGGSQLRGNEYGEFDHITWLTMEADGPHVANLRLDGILRPDVVTEEGIARFNKFLGGASVEVEPILIEGAESEAFSQGEIIIRLNNRFDEPVAMVGEIDGMPLRGLTVDPMKLELEAEAGKSVERRIRVEFNQPVEFAALARTTLTAKLRSTGDHPLRSEITVPVVIDRRFSLPQLAKMPELDGVIEEWPDERTNATPEKPLLLGDQLAWQGAGDCSAEFFARQVGDRMYVAARVTDDRVMPGDEIELLVDPRGISARTRDSQYVRTGLSIAATAPDADGQTKVTAKRLRNGRDYVGVKAAAKATDKGYDVEFSIPLRLAKDIQGKDWHSVQGTVVLHDMDDEDGRETDVVWRGTQRVRQVNTGFGHFVRESE</sequence>
<dbReference type="PANTHER" id="PTHR43143">
    <property type="entry name" value="METALLOPHOSPHOESTERASE, CALCINEURIN SUPERFAMILY"/>
    <property type="match status" value="1"/>
</dbReference>
<proteinExistence type="predicted"/>